<dbReference type="SMART" id="SM00271">
    <property type="entry name" value="DnaJ"/>
    <property type="match status" value="1"/>
</dbReference>
<protein>
    <recommendedName>
        <fullName evidence="2">J domain-containing protein</fullName>
    </recommendedName>
</protein>
<dbReference type="InterPro" id="IPR001623">
    <property type="entry name" value="DnaJ_domain"/>
</dbReference>
<dbReference type="RefSeq" id="XP_021868381.1">
    <property type="nucleotide sequence ID" value="XM_022016915.1"/>
</dbReference>
<gene>
    <name evidence="3" type="ORF">BD324DRAFT_636625</name>
</gene>
<dbReference type="AlphaFoldDB" id="A0A1Y1U7X2"/>
<feature type="domain" description="J" evidence="2">
    <location>
        <begin position="34"/>
        <end position="98"/>
    </location>
</feature>
<organism evidence="3 4">
    <name type="scientific">Kockovaella imperatae</name>
    <dbReference type="NCBI Taxonomy" id="4999"/>
    <lineage>
        <taxon>Eukaryota</taxon>
        <taxon>Fungi</taxon>
        <taxon>Dikarya</taxon>
        <taxon>Basidiomycota</taxon>
        <taxon>Agaricomycotina</taxon>
        <taxon>Tremellomycetes</taxon>
        <taxon>Tremellales</taxon>
        <taxon>Cuniculitremaceae</taxon>
        <taxon>Kockovaella</taxon>
    </lineage>
</organism>
<dbReference type="FunCoup" id="A0A1Y1U7X2">
    <property type="interactions" value="588"/>
</dbReference>
<evidence type="ECO:0000256" key="1">
    <source>
        <dbReference type="SAM" id="MobiDB-lite"/>
    </source>
</evidence>
<dbReference type="PROSITE" id="PS50076">
    <property type="entry name" value="DNAJ_2"/>
    <property type="match status" value="1"/>
</dbReference>
<feature type="region of interest" description="Disordered" evidence="1">
    <location>
        <begin position="197"/>
        <end position="216"/>
    </location>
</feature>
<dbReference type="PRINTS" id="PR00625">
    <property type="entry name" value="JDOMAIN"/>
</dbReference>
<dbReference type="SUPFAM" id="SSF46565">
    <property type="entry name" value="Chaperone J-domain"/>
    <property type="match status" value="1"/>
</dbReference>
<dbReference type="STRING" id="4999.A0A1Y1U7X2"/>
<name>A0A1Y1U7X2_9TREE</name>
<evidence type="ECO:0000313" key="4">
    <source>
        <dbReference type="Proteomes" id="UP000193218"/>
    </source>
</evidence>
<proteinExistence type="predicted"/>
<dbReference type="CDD" id="cd06257">
    <property type="entry name" value="DnaJ"/>
    <property type="match status" value="1"/>
</dbReference>
<dbReference type="GeneID" id="33558724"/>
<evidence type="ECO:0000313" key="3">
    <source>
        <dbReference type="EMBL" id="ORX34103.1"/>
    </source>
</evidence>
<keyword evidence="4" id="KW-1185">Reference proteome</keyword>
<dbReference type="PANTHER" id="PTHR46620:SF1">
    <property type="entry name" value="J DOMAIN-CONTAINING PROTEIN SPF31"/>
    <property type="match status" value="1"/>
</dbReference>
<dbReference type="PANTHER" id="PTHR46620">
    <property type="entry name" value="J DOMAIN-CONTAINING PROTEIN SPF31"/>
    <property type="match status" value="1"/>
</dbReference>
<dbReference type="EMBL" id="NBSH01000015">
    <property type="protein sequence ID" value="ORX34103.1"/>
    <property type="molecule type" value="Genomic_DNA"/>
</dbReference>
<sequence length="216" mass="24462">MASSSNLDSLLSKSANDLAKEQEVQRVMKAFKLNPYDILDLPAFATEAEVKKQYRKKSLLIHPDKFKHENGLEAFDFLKKAEAQLSDSSKRTEIDAIMTHCRTAVLKSVLGSGYSTNIADTDPRITSLRPPLDAQIRAKAKEVFVEDELAKRRKSKLAFANEGAEKAKAEAEVAARKRKIEEQAKWEERRDERISSWRDFSSKKAKKSKKNLHVLG</sequence>
<comment type="caution">
    <text evidence="3">The sequence shown here is derived from an EMBL/GenBank/DDBJ whole genome shotgun (WGS) entry which is preliminary data.</text>
</comment>
<dbReference type="OrthoDB" id="342454at2759"/>
<feature type="compositionally biased region" description="Basic residues" evidence="1">
    <location>
        <begin position="203"/>
        <end position="216"/>
    </location>
</feature>
<evidence type="ECO:0000259" key="2">
    <source>
        <dbReference type="PROSITE" id="PS50076"/>
    </source>
</evidence>
<reference evidence="3 4" key="1">
    <citation type="submission" date="2017-03" db="EMBL/GenBank/DDBJ databases">
        <title>Widespread Adenine N6-methylation of Active Genes in Fungi.</title>
        <authorList>
            <consortium name="DOE Joint Genome Institute"/>
            <person name="Mondo S.J."/>
            <person name="Dannebaum R.O."/>
            <person name="Kuo R.C."/>
            <person name="Louie K.B."/>
            <person name="Bewick A.J."/>
            <person name="Labutti K."/>
            <person name="Haridas S."/>
            <person name="Kuo A."/>
            <person name="Salamov A."/>
            <person name="Ahrendt S.R."/>
            <person name="Lau R."/>
            <person name="Bowen B.P."/>
            <person name="Lipzen A."/>
            <person name="Sullivan W."/>
            <person name="Andreopoulos W.B."/>
            <person name="Clum A."/>
            <person name="Lindquist E."/>
            <person name="Daum C."/>
            <person name="Northen T.R."/>
            <person name="Ramamoorthy G."/>
            <person name="Schmitz R.J."/>
            <person name="Gryganskyi A."/>
            <person name="Culley D."/>
            <person name="Magnuson J."/>
            <person name="James T.Y."/>
            <person name="O'Malley M.A."/>
            <person name="Stajich J.E."/>
            <person name="Spatafora J.W."/>
            <person name="Visel A."/>
            <person name="Grigoriev I.V."/>
        </authorList>
    </citation>
    <scope>NUCLEOTIDE SEQUENCE [LARGE SCALE GENOMIC DNA]</scope>
    <source>
        <strain evidence="3 4">NRRL Y-17943</strain>
    </source>
</reference>
<accession>A0A1Y1U7X2</accession>
<dbReference type="InParanoid" id="A0A1Y1U7X2"/>
<dbReference type="InterPro" id="IPR036869">
    <property type="entry name" value="J_dom_sf"/>
</dbReference>
<dbReference type="Proteomes" id="UP000193218">
    <property type="component" value="Unassembled WGS sequence"/>
</dbReference>
<dbReference type="Pfam" id="PF00226">
    <property type="entry name" value="DnaJ"/>
    <property type="match status" value="1"/>
</dbReference>
<dbReference type="Gene3D" id="1.10.287.110">
    <property type="entry name" value="DnaJ domain"/>
    <property type="match status" value="1"/>
</dbReference>